<evidence type="ECO:0000313" key="2">
    <source>
        <dbReference type="EMBL" id="BDS13280.1"/>
    </source>
</evidence>
<proteinExistence type="predicted"/>
<evidence type="ECO:0000256" key="1">
    <source>
        <dbReference type="SAM" id="Phobius"/>
    </source>
</evidence>
<keyword evidence="3" id="KW-1185">Reference proteome</keyword>
<feature type="transmembrane region" description="Helical" evidence="1">
    <location>
        <begin position="383"/>
        <end position="401"/>
    </location>
</feature>
<feature type="transmembrane region" description="Helical" evidence="1">
    <location>
        <begin position="115"/>
        <end position="134"/>
    </location>
</feature>
<keyword evidence="1" id="KW-0472">Membrane</keyword>
<dbReference type="AlphaFoldDB" id="A0A915YHH4"/>
<sequence length="468" mass="54203">MYAKVVIILCIAVYYTIGKTEYRAKNANPFIYDQAGYYNYLPAFFIYKDLNFNYLNNAPPASRAFISSQQHKAGHSVNMNRYSTGIAFLLSPFFGLAHLQAYLSGAPPDGFSAPYQSWIYIGHFFYLLIAFFLLRQILSFYYKDPIIAWTIGLIGLGTNLAYYAIYEPLMSHNYSFFLFSLSLFLAIKWLNKQQNSTLLLLGFTIGLLANTRLTNLIFVLVLMLWNASSYNALKERFLLLLKHWKVLLLAFGIGCIPFLPQLWYWQHSTGHWLVNSYGAQSVFFWADPMIGEILWGYKKGWLLYSPLMLFAVVGLGFLYQQFPKIFWSIFLYTLLNWYIISCWWCWWYGGSFGMRPLIESMAPLSLAVAAFLHWAFQSKRTKIPMVGAIVLGIGLNAFQSYQYSYNCIDSFGMTRKAYWIVFGQLPPLSPSVAKEYDKSLLGVYMNQMTIEDRNETKTYNERIEMESE</sequence>
<feature type="transmembrane region" description="Helical" evidence="1">
    <location>
        <begin position="301"/>
        <end position="319"/>
    </location>
</feature>
<protein>
    <recommendedName>
        <fullName evidence="4">Glycosyltransferase RgtA/B/C/D-like domain-containing protein</fullName>
    </recommendedName>
</protein>
<dbReference type="KEGG" id="aup:AsAng_0040100"/>
<reference evidence="2" key="1">
    <citation type="submission" date="2022-09" db="EMBL/GenBank/DDBJ databases">
        <title>Aureispira anguillicida sp. nov., isolated from Leptocephalus of Japanese eel Anguilla japonica.</title>
        <authorList>
            <person name="Yuasa K."/>
            <person name="Mekata T."/>
            <person name="Ikunari K."/>
        </authorList>
    </citation>
    <scope>NUCLEOTIDE SEQUENCE</scope>
    <source>
        <strain evidence="2">EL160426</strain>
    </source>
</reference>
<name>A0A915YHH4_9BACT</name>
<feature type="transmembrane region" description="Helical" evidence="1">
    <location>
        <begin position="198"/>
        <end position="226"/>
    </location>
</feature>
<dbReference type="EMBL" id="AP026867">
    <property type="protein sequence ID" value="BDS13280.1"/>
    <property type="molecule type" value="Genomic_DNA"/>
</dbReference>
<feature type="transmembrane region" description="Helical" evidence="1">
    <location>
        <begin position="246"/>
        <end position="265"/>
    </location>
</feature>
<feature type="transmembrane region" description="Helical" evidence="1">
    <location>
        <begin position="361"/>
        <end position="376"/>
    </location>
</feature>
<dbReference type="RefSeq" id="WP_264788567.1">
    <property type="nucleotide sequence ID" value="NZ_AP026867.1"/>
</dbReference>
<keyword evidence="1" id="KW-1133">Transmembrane helix</keyword>
<evidence type="ECO:0000313" key="3">
    <source>
        <dbReference type="Proteomes" id="UP001060919"/>
    </source>
</evidence>
<keyword evidence="1" id="KW-0812">Transmembrane</keyword>
<feature type="transmembrane region" description="Helical" evidence="1">
    <location>
        <begin position="82"/>
        <end position="103"/>
    </location>
</feature>
<accession>A0A915YHH4</accession>
<organism evidence="2 3">
    <name type="scientific">Aureispira anguillae</name>
    <dbReference type="NCBI Taxonomy" id="2864201"/>
    <lineage>
        <taxon>Bacteria</taxon>
        <taxon>Pseudomonadati</taxon>
        <taxon>Bacteroidota</taxon>
        <taxon>Saprospiria</taxon>
        <taxon>Saprospirales</taxon>
        <taxon>Saprospiraceae</taxon>
        <taxon>Aureispira</taxon>
    </lineage>
</organism>
<gene>
    <name evidence="2" type="ORF">AsAng_0040100</name>
</gene>
<feature type="transmembrane region" description="Helical" evidence="1">
    <location>
        <begin position="146"/>
        <end position="166"/>
    </location>
</feature>
<evidence type="ECO:0008006" key="4">
    <source>
        <dbReference type="Google" id="ProtNLM"/>
    </source>
</evidence>
<dbReference type="Proteomes" id="UP001060919">
    <property type="component" value="Chromosome"/>
</dbReference>
<feature type="transmembrane region" description="Helical" evidence="1">
    <location>
        <begin position="326"/>
        <end position="349"/>
    </location>
</feature>